<comment type="caution">
    <text evidence="2">The sequence shown here is derived from an EMBL/GenBank/DDBJ whole genome shotgun (WGS) entry which is preliminary data.</text>
</comment>
<keyword evidence="2" id="KW-0378">Hydrolase</keyword>
<dbReference type="GO" id="GO:0008233">
    <property type="term" value="F:peptidase activity"/>
    <property type="evidence" value="ECO:0007669"/>
    <property type="project" value="InterPro"/>
</dbReference>
<dbReference type="InterPro" id="IPR005074">
    <property type="entry name" value="Peptidase_C39"/>
</dbReference>
<reference evidence="2 3" key="1">
    <citation type="submission" date="2019-02" db="EMBL/GenBank/DDBJ databases">
        <title>Deep-cultivation of Planctomycetes and their phenomic and genomic characterization uncovers novel biology.</title>
        <authorList>
            <person name="Wiegand S."/>
            <person name="Jogler M."/>
            <person name="Boedeker C."/>
            <person name="Pinto D."/>
            <person name="Vollmers J."/>
            <person name="Rivas-Marin E."/>
            <person name="Kohn T."/>
            <person name="Peeters S.H."/>
            <person name="Heuer A."/>
            <person name="Rast P."/>
            <person name="Oberbeckmann S."/>
            <person name="Bunk B."/>
            <person name="Jeske O."/>
            <person name="Meyerdierks A."/>
            <person name="Storesund J.E."/>
            <person name="Kallscheuer N."/>
            <person name="Luecker S."/>
            <person name="Lage O.M."/>
            <person name="Pohl T."/>
            <person name="Merkel B.J."/>
            <person name="Hornburger P."/>
            <person name="Mueller R.-W."/>
            <person name="Bruemmer F."/>
            <person name="Labrenz M."/>
            <person name="Spormann A.M."/>
            <person name="Op Den Camp H."/>
            <person name="Overmann J."/>
            <person name="Amann R."/>
            <person name="Jetten M.S.M."/>
            <person name="Mascher T."/>
            <person name="Medema M.H."/>
            <person name="Devos D.P."/>
            <person name="Kaster A.-K."/>
            <person name="Ovreas L."/>
            <person name="Rohde M."/>
            <person name="Galperin M.Y."/>
            <person name="Jogler C."/>
        </authorList>
    </citation>
    <scope>NUCLEOTIDE SEQUENCE [LARGE SCALE GENOMIC DNA]</scope>
    <source>
        <strain evidence="2 3">Pla144</strain>
    </source>
</reference>
<dbReference type="GO" id="GO:0016020">
    <property type="term" value="C:membrane"/>
    <property type="evidence" value="ECO:0007669"/>
    <property type="project" value="InterPro"/>
</dbReference>
<dbReference type="Pfam" id="PF03412">
    <property type="entry name" value="Peptidase_C39"/>
    <property type="match status" value="1"/>
</dbReference>
<accession>A0A5C6CM13</accession>
<protein>
    <submittedName>
        <fullName evidence="2">Lactococcin-G-processing and transport ATP-binding protein LagD</fullName>
        <ecNumber evidence="2">3.4.22.-</ecNumber>
    </submittedName>
</protein>
<organism evidence="2 3">
    <name type="scientific">Bythopirellula polymerisocia</name>
    <dbReference type="NCBI Taxonomy" id="2528003"/>
    <lineage>
        <taxon>Bacteria</taxon>
        <taxon>Pseudomonadati</taxon>
        <taxon>Planctomycetota</taxon>
        <taxon>Planctomycetia</taxon>
        <taxon>Pirellulales</taxon>
        <taxon>Lacipirellulaceae</taxon>
        <taxon>Bythopirellula</taxon>
    </lineage>
</organism>
<dbReference type="AlphaFoldDB" id="A0A5C6CM13"/>
<dbReference type="Gene3D" id="3.90.70.10">
    <property type="entry name" value="Cysteine proteinases"/>
    <property type="match status" value="1"/>
</dbReference>
<dbReference type="EMBL" id="SJPS01000004">
    <property type="protein sequence ID" value="TWU25963.1"/>
    <property type="molecule type" value="Genomic_DNA"/>
</dbReference>
<dbReference type="EC" id="3.4.22.-" evidence="2"/>
<dbReference type="OrthoDB" id="13401at2"/>
<name>A0A5C6CM13_9BACT</name>
<gene>
    <name evidence="2" type="primary">lagD</name>
    <name evidence="2" type="ORF">Pla144_31770</name>
</gene>
<dbReference type="PROSITE" id="PS50990">
    <property type="entry name" value="PEPTIDASE_C39"/>
    <property type="match status" value="1"/>
</dbReference>
<keyword evidence="2" id="KW-0067">ATP-binding</keyword>
<keyword evidence="3" id="KW-1185">Reference proteome</keyword>
<proteinExistence type="predicted"/>
<dbReference type="GO" id="GO:0006508">
    <property type="term" value="P:proteolysis"/>
    <property type="evidence" value="ECO:0007669"/>
    <property type="project" value="InterPro"/>
</dbReference>
<evidence type="ECO:0000313" key="3">
    <source>
        <dbReference type="Proteomes" id="UP000318437"/>
    </source>
</evidence>
<dbReference type="GO" id="GO:0005524">
    <property type="term" value="F:ATP binding"/>
    <property type="evidence" value="ECO:0007669"/>
    <property type="project" value="UniProtKB-KW"/>
</dbReference>
<dbReference type="Proteomes" id="UP000318437">
    <property type="component" value="Unassembled WGS sequence"/>
</dbReference>
<feature type="domain" description="Peptidase C39" evidence="1">
    <location>
        <begin position="70"/>
        <end position="203"/>
    </location>
</feature>
<sequence length="250" mass="27774">MSKQMHVTSNAIPCRRIVSIRSCILIVTLLLAASYLSSALAAPPIRDSQHIASKYVCSWKSLKERNVVMQKRDYSCGAAALATVIKFYIGDPMNEGVILRTLDGLLTFEEVKDRIENGLAMSDLRKAAVELSYQSVVAQMSLEQLFESKVPLVVGITENEYKHFVVYRGTDYQYVYLADPIRGNIRLLINDFACQWQKNLALAVAKPGVPPRLVSPLSLTARDIFLGQTNDQLLRTIPSRGAGKNARQGL</sequence>
<dbReference type="RefSeq" id="WP_146451521.1">
    <property type="nucleotide sequence ID" value="NZ_SJPS01000004.1"/>
</dbReference>
<evidence type="ECO:0000313" key="2">
    <source>
        <dbReference type="EMBL" id="TWU25963.1"/>
    </source>
</evidence>
<evidence type="ECO:0000259" key="1">
    <source>
        <dbReference type="PROSITE" id="PS50990"/>
    </source>
</evidence>
<keyword evidence="2" id="KW-0547">Nucleotide-binding</keyword>